<organism evidence="2">
    <name type="scientific">Paraprevotella clara</name>
    <dbReference type="NCBI Taxonomy" id="454154"/>
    <lineage>
        <taxon>Bacteria</taxon>
        <taxon>Pseudomonadati</taxon>
        <taxon>Bacteroidota</taxon>
        <taxon>Bacteroidia</taxon>
        <taxon>Bacteroidales</taxon>
        <taxon>Prevotellaceae</taxon>
        <taxon>Paraprevotella</taxon>
    </lineage>
</organism>
<dbReference type="AlphaFoldDB" id="A0A6N2Z6T7"/>
<name>A0A6N2Z6T7_9BACT</name>
<evidence type="ECO:0000313" key="2">
    <source>
        <dbReference type="EMBL" id="VYT75345.1"/>
    </source>
</evidence>
<dbReference type="InterPro" id="IPR025402">
    <property type="entry name" value="DMP19_C"/>
</dbReference>
<dbReference type="Gene3D" id="1.20.1420.60">
    <property type="match status" value="1"/>
</dbReference>
<proteinExistence type="predicted"/>
<evidence type="ECO:0000259" key="1">
    <source>
        <dbReference type="Pfam" id="PF14300"/>
    </source>
</evidence>
<feature type="domain" description="DNA mimic protein DMP19 C-terminal" evidence="1">
    <location>
        <begin position="48"/>
        <end position="161"/>
    </location>
</feature>
<reference evidence="2" key="1">
    <citation type="submission" date="2019-11" db="EMBL/GenBank/DDBJ databases">
        <authorList>
            <person name="Feng L."/>
        </authorList>
    </citation>
    <scope>NUCLEOTIDE SEQUENCE</scope>
    <source>
        <strain evidence="2">PclaraLFYP37</strain>
    </source>
</reference>
<protein>
    <recommendedName>
        <fullName evidence="1">DNA mimic protein DMP19 C-terminal domain-containing protein</fullName>
    </recommendedName>
</protein>
<dbReference type="Pfam" id="PF14300">
    <property type="entry name" value="DMP19"/>
    <property type="match status" value="1"/>
</dbReference>
<dbReference type="EMBL" id="CACRUT010000006">
    <property type="protein sequence ID" value="VYT75345.1"/>
    <property type="molecule type" value="Genomic_DNA"/>
</dbReference>
<accession>A0A6N2Z6T7</accession>
<dbReference type="RefSeq" id="WP_412441786.1">
    <property type="nucleotide sequence ID" value="NZ_CACRUT010000006.1"/>
</dbReference>
<gene>
    <name evidence="2" type="ORF">PCLFYP37_01031</name>
</gene>
<sequence>MEQKIITISDARLREAAAQGMDEFLQVFIDRYREVIGGELNAGNMGMLNGEQISLLAYALFREEVMNGGFIQLIHNGYGPFIFDNPFAKAMRLMGAHDFSKLVYKGKRLYDKYKEELTKDCSDEEFMALFEAYPQFDDLDDEFVEMEEEVTAALACYVDEHLELFAEVVKE</sequence>